<evidence type="ECO:0000256" key="1">
    <source>
        <dbReference type="ARBA" id="ARBA00022448"/>
    </source>
</evidence>
<evidence type="ECO:0000256" key="3">
    <source>
        <dbReference type="ARBA" id="ARBA00022723"/>
    </source>
</evidence>
<evidence type="ECO:0000313" key="9">
    <source>
        <dbReference type="EMBL" id="MFC7704159.1"/>
    </source>
</evidence>
<organism evidence="9 10">
    <name type="scientific">Plastorhodobacter daqingensis</name>
    <dbReference type="NCBI Taxonomy" id="1387281"/>
    <lineage>
        <taxon>Bacteria</taxon>
        <taxon>Pseudomonadati</taxon>
        <taxon>Pseudomonadota</taxon>
        <taxon>Alphaproteobacteria</taxon>
        <taxon>Rhodobacterales</taxon>
        <taxon>Paracoccaceae</taxon>
        <taxon>Plastorhodobacter</taxon>
    </lineage>
</organism>
<accession>A0ABW2UL43</accession>
<keyword evidence="3 6" id="KW-0479">Metal-binding</keyword>
<keyword evidence="10" id="KW-1185">Reference proteome</keyword>
<evidence type="ECO:0000256" key="4">
    <source>
        <dbReference type="ARBA" id="ARBA00022982"/>
    </source>
</evidence>
<keyword evidence="7" id="KW-0732">Signal</keyword>
<keyword evidence="1" id="KW-0813">Transport</keyword>
<keyword evidence="2 6" id="KW-0349">Heme</keyword>
<sequence length="128" mass="13240">MIIRSIPFLLALSIAPAALAEGDPAKGERAFRKCQACHQVEEGGSNRAGPNLHGVLGRQAGAHEGFGFSPAMIEAGAAGLVWDAEALDAFITNPRASVPGTKMTFAGIRNEGERADLIAYLASVSPAP</sequence>
<feature type="chain" id="PRO_5046400409" evidence="7">
    <location>
        <begin position="21"/>
        <end position="128"/>
    </location>
</feature>
<protein>
    <submittedName>
        <fullName evidence="9">C-type cytochrome</fullName>
    </submittedName>
</protein>
<dbReference type="InterPro" id="IPR009056">
    <property type="entry name" value="Cyt_c-like_dom"/>
</dbReference>
<dbReference type="Pfam" id="PF00034">
    <property type="entry name" value="Cytochrom_C"/>
    <property type="match status" value="1"/>
</dbReference>
<dbReference type="PROSITE" id="PS51007">
    <property type="entry name" value="CYTC"/>
    <property type="match status" value="1"/>
</dbReference>
<evidence type="ECO:0000256" key="7">
    <source>
        <dbReference type="SAM" id="SignalP"/>
    </source>
</evidence>
<reference evidence="10" key="1">
    <citation type="journal article" date="2019" name="Int. J. Syst. Evol. Microbiol.">
        <title>The Global Catalogue of Microorganisms (GCM) 10K type strain sequencing project: providing services to taxonomists for standard genome sequencing and annotation.</title>
        <authorList>
            <consortium name="The Broad Institute Genomics Platform"/>
            <consortium name="The Broad Institute Genome Sequencing Center for Infectious Disease"/>
            <person name="Wu L."/>
            <person name="Ma J."/>
        </authorList>
    </citation>
    <scope>NUCLEOTIDE SEQUENCE [LARGE SCALE GENOMIC DNA]</scope>
    <source>
        <strain evidence="10">CGMCC 1.12750</strain>
    </source>
</reference>
<evidence type="ECO:0000259" key="8">
    <source>
        <dbReference type="PROSITE" id="PS51007"/>
    </source>
</evidence>
<name>A0ABW2UL43_9RHOB</name>
<dbReference type="EMBL" id="JBHTFQ010000003">
    <property type="protein sequence ID" value="MFC7704159.1"/>
    <property type="molecule type" value="Genomic_DNA"/>
</dbReference>
<gene>
    <name evidence="9" type="ORF">ACFQXB_08135</name>
</gene>
<dbReference type="PRINTS" id="PR00604">
    <property type="entry name" value="CYTCHRMECIAB"/>
</dbReference>
<dbReference type="InterPro" id="IPR002327">
    <property type="entry name" value="Cyt_c_1A/1B"/>
</dbReference>
<dbReference type="PANTHER" id="PTHR11961">
    <property type="entry name" value="CYTOCHROME C"/>
    <property type="match status" value="1"/>
</dbReference>
<evidence type="ECO:0000256" key="6">
    <source>
        <dbReference type="PROSITE-ProRule" id="PRU00433"/>
    </source>
</evidence>
<feature type="domain" description="Cytochrome c" evidence="8">
    <location>
        <begin position="22"/>
        <end position="125"/>
    </location>
</feature>
<dbReference type="InterPro" id="IPR036909">
    <property type="entry name" value="Cyt_c-like_dom_sf"/>
</dbReference>
<keyword evidence="4" id="KW-0249">Electron transport</keyword>
<evidence type="ECO:0000313" key="10">
    <source>
        <dbReference type="Proteomes" id="UP001596516"/>
    </source>
</evidence>
<dbReference type="Proteomes" id="UP001596516">
    <property type="component" value="Unassembled WGS sequence"/>
</dbReference>
<keyword evidence="5 6" id="KW-0408">Iron</keyword>
<evidence type="ECO:0000256" key="5">
    <source>
        <dbReference type="ARBA" id="ARBA00023004"/>
    </source>
</evidence>
<dbReference type="RefSeq" id="WP_377401858.1">
    <property type="nucleotide sequence ID" value="NZ_JBHTFQ010000003.1"/>
</dbReference>
<dbReference type="Gene3D" id="1.10.760.10">
    <property type="entry name" value="Cytochrome c-like domain"/>
    <property type="match status" value="1"/>
</dbReference>
<feature type="signal peptide" evidence="7">
    <location>
        <begin position="1"/>
        <end position="20"/>
    </location>
</feature>
<comment type="caution">
    <text evidence="9">The sequence shown here is derived from an EMBL/GenBank/DDBJ whole genome shotgun (WGS) entry which is preliminary data.</text>
</comment>
<proteinExistence type="predicted"/>
<dbReference type="SUPFAM" id="SSF46626">
    <property type="entry name" value="Cytochrome c"/>
    <property type="match status" value="1"/>
</dbReference>
<evidence type="ECO:0000256" key="2">
    <source>
        <dbReference type="ARBA" id="ARBA00022617"/>
    </source>
</evidence>